<evidence type="ECO:0000313" key="6">
    <source>
        <dbReference type="EMBL" id="MQM18427.1"/>
    </source>
</evidence>
<evidence type="ECO:0000259" key="5">
    <source>
        <dbReference type="SMART" id="SM00043"/>
    </source>
</evidence>
<dbReference type="InterPro" id="IPR000010">
    <property type="entry name" value="Cystatin_dom"/>
</dbReference>
<gene>
    <name evidence="6" type="ORF">Taro_051417</name>
</gene>
<organism evidence="6 7">
    <name type="scientific">Colocasia esculenta</name>
    <name type="common">Wild taro</name>
    <name type="synonym">Arum esculentum</name>
    <dbReference type="NCBI Taxonomy" id="4460"/>
    <lineage>
        <taxon>Eukaryota</taxon>
        <taxon>Viridiplantae</taxon>
        <taxon>Streptophyta</taxon>
        <taxon>Embryophyta</taxon>
        <taxon>Tracheophyta</taxon>
        <taxon>Spermatophyta</taxon>
        <taxon>Magnoliopsida</taxon>
        <taxon>Liliopsida</taxon>
        <taxon>Araceae</taxon>
        <taxon>Aroideae</taxon>
        <taxon>Colocasieae</taxon>
        <taxon>Colocasia</taxon>
    </lineage>
</organism>
<accession>A0A843XH43</accession>
<evidence type="ECO:0000256" key="2">
    <source>
        <dbReference type="ARBA" id="ARBA00022690"/>
    </source>
</evidence>
<keyword evidence="7" id="KW-1185">Reference proteome</keyword>
<name>A0A843XH43_COLES</name>
<dbReference type="Pfam" id="PF16845">
    <property type="entry name" value="SQAPI"/>
    <property type="match status" value="1"/>
</dbReference>
<comment type="similarity">
    <text evidence="1">Belongs to the cystatin family. Phytocystatin subfamily.</text>
</comment>
<sequence>MSQNTMAFQPTFLLRLVFLLSVAAALVSPMASVQVDSNTPTDDVNIILIDGAARFAVEAHNKQKGTTLVYIHVVRFEVVQTVSGINYKIVVEAADTGVKKVYAAVVHVGKELSRLTLVSFQLVVKN</sequence>
<dbReference type="SMART" id="SM00043">
    <property type="entry name" value="CY"/>
    <property type="match status" value="1"/>
</dbReference>
<dbReference type="PANTHER" id="PTHR47364:SF2">
    <property type="entry name" value="CYSTEINE PROTEINASE INHIBITOR 5"/>
    <property type="match status" value="1"/>
</dbReference>
<dbReference type="CDD" id="cd00042">
    <property type="entry name" value="CY"/>
    <property type="match status" value="1"/>
</dbReference>
<keyword evidence="3" id="KW-0789">Thiol protease inhibitor</keyword>
<dbReference type="AlphaFoldDB" id="A0A843XH43"/>
<evidence type="ECO:0000256" key="4">
    <source>
        <dbReference type="SAM" id="SignalP"/>
    </source>
</evidence>
<dbReference type="Gene3D" id="3.10.450.10">
    <property type="match status" value="1"/>
</dbReference>
<evidence type="ECO:0000256" key="3">
    <source>
        <dbReference type="ARBA" id="ARBA00022704"/>
    </source>
</evidence>
<dbReference type="GO" id="GO:0004869">
    <property type="term" value="F:cysteine-type endopeptidase inhibitor activity"/>
    <property type="evidence" value="ECO:0007669"/>
    <property type="project" value="UniProtKB-KW"/>
</dbReference>
<evidence type="ECO:0000313" key="7">
    <source>
        <dbReference type="Proteomes" id="UP000652761"/>
    </source>
</evidence>
<feature type="signal peptide" evidence="4">
    <location>
        <begin position="1"/>
        <end position="25"/>
    </location>
</feature>
<feature type="domain" description="Cystatin" evidence="5">
    <location>
        <begin position="33"/>
        <end position="123"/>
    </location>
</feature>
<reference evidence="6" key="1">
    <citation type="submission" date="2017-07" db="EMBL/GenBank/DDBJ databases">
        <title>Taro Niue Genome Assembly and Annotation.</title>
        <authorList>
            <person name="Atibalentja N."/>
            <person name="Keating K."/>
            <person name="Fields C.J."/>
        </authorList>
    </citation>
    <scope>NUCLEOTIDE SEQUENCE</scope>
    <source>
        <strain evidence="6">Niue_2</strain>
        <tissue evidence="6">Leaf</tissue>
    </source>
</reference>
<dbReference type="InterPro" id="IPR046350">
    <property type="entry name" value="Cystatin_sf"/>
</dbReference>
<dbReference type="EMBL" id="NMUH01008190">
    <property type="protein sequence ID" value="MQM18427.1"/>
    <property type="molecule type" value="Genomic_DNA"/>
</dbReference>
<protein>
    <recommendedName>
        <fullName evidence="5">Cystatin domain-containing protein</fullName>
    </recommendedName>
</protein>
<keyword evidence="2" id="KW-0646">Protease inhibitor</keyword>
<proteinExistence type="inferred from homology"/>
<keyword evidence="4" id="KW-0732">Signal</keyword>
<evidence type="ECO:0000256" key="1">
    <source>
        <dbReference type="ARBA" id="ARBA00007233"/>
    </source>
</evidence>
<comment type="caution">
    <text evidence="6">The sequence shown here is derived from an EMBL/GenBank/DDBJ whole genome shotgun (WGS) entry which is preliminary data.</text>
</comment>
<feature type="chain" id="PRO_5043949761" description="Cystatin domain-containing protein" evidence="4">
    <location>
        <begin position="26"/>
        <end position="126"/>
    </location>
</feature>
<dbReference type="SUPFAM" id="SSF54403">
    <property type="entry name" value="Cystatin/monellin"/>
    <property type="match status" value="1"/>
</dbReference>
<dbReference type="PANTHER" id="PTHR47364">
    <property type="entry name" value="CYSTEINE PROTEINASE INHIBITOR 5"/>
    <property type="match status" value="1"/>
</dbReference>
<dbReference type="Proteomes" id="UP000652761">
    <property type="component" value="Unassembled WGS sequence"/>
</dbReference>